<accession>A0A6M3L2Z1</accession>
<evidence type="ECO:0000313" key="2">
    <source>
        <dbReference type="EMBL" id="QJA87765.1"/>
    </source>
</evidence>
<feature type="compositionally biased region" description="Polar residues" evidence="1">
    <location>
        <begin position="15"/>
        <end position="27"/>
    </location>
</feature>
<reference evidence="2" key="1">
    <citation type="submission" date="2020-03" db="EMBL/GenBank/DDBJ databases">
        <title>The deep terrestrial virosphere.</title>
        <authorList>
            <person name="Holmfeldt K."/>
            <person name="Nilsson E."/>
            <person name="Simone D."/>
            <person name="Lopez-Fernandez M."/>
            <person name="Wu X."/>
            <person name="de Brujin I."/>
            <person name="Lundin D."/>
            <person name="Andersson A."/>
            <person name="Bertilsson S."/>
            <person name="Dopson M."/>
        </authorList>
    </citation>
    <scope>NUCLEOTIDE SEQUENCE</scope>
    <source>
        <strain evidence="2">MM415B02897</strain>
    </source>
</reference>
<organism evidence="2">
    <name type="scientific">viral metagenome</name>
    <dbReference type="NCBI Taxonomy" id="1070528"/>
    <lineage>
        <taxon>unclassified sequences</taxon>
        <taxon>metagenomes</taxon>
        <taxon>organismal metagenomes</taxon>
    </lineage>
</organism>
<sequence>MSVPTEAQDYKPQELLSNGKYSLRTTRGNPAGNSIALSVEVLDGPTQADNSNPQGREFDFFVTAKFDNITKESFKRQLIDKYGAMLACHEVTVDADGTFDTDDLAGREYEAVVSRRRDQNGIMKNEVREFLVAE</sequence>
<evidence type="ECO:0000256" key="1">
    <source>
        <dbReference type="SAM" id="MobiDB-lite"/>
    </source>
</evidence>
<dbReference type="AlphaFoldDB" id="A0A6M3L2Z1"/>
<protein>
    <submittedName>
        <fullName evidence="2">Uncharacterized protein</fullName>
    </submittedName>
</protein>
<name>A0A6M3L2Z1_9ZZZZ</name>
<feature type="region of interest" description="Disordered" evidence="1">
    <location>
        <begin position="1"/>
        <end position="27"/>
    </location>
</feature>
<dbReference type="EMBL" id="MT142731">
    <property type="protein sequence ID" value="QJA87765.1"/>
    <property type="molecule type" value="Genomic_DNA"/>
</dbReference>
<proteinExistence type="predicted"/>
<gene>
    <name evidence="2" type="ORF">MM415B02897_0004</name>
</gene>